<feature type="compositionally biased region" description="Polar residues" evidence="1">
    <location>
        <begin position="1199"/>
        <end position="1225"/>
    </location>
</feature>
<feature type="compositionally biased region" description="Basic and acidic residues" evidence="1">
    <location>
        <begin position="412"/>
        <end position="429"/>
    </location>
</feature>
<feature type="compositionally biased region" description="Basic and acidic residues" evidence="1">
    <location>
        <begin position="1673"/>
        <end position="1684"/>
    </location>
</feature>
<feature type="compositionally biased region" description="Basic and acidic residues" evidence="1">
    <location>
        <begin position="973"/>
        <end position="1010"/>
    </location>
</feature>
<feature type="compositionally biased region" description="Basic and acidic residues" evidence="1">
    <location>
        <begin position="253"/>
        <end position="268"/>
    </location>
</feature>
<feature type="compositionally biased region" description="Low complexity" evidence="1">
    <location>
        <begin position="336"/>
        <end position="354"/>
    </location>
</feature>
<feature type="compositionally biased region" description="Basic and acidic residues" evidence="1">
    <location>
        <begin position="1236"/>
        <end position="1255"/>
    </location>
</feature>
<feature type="compositionally biased region" description="Low complexity" evidence="1">
    <location>
        <begin position="1271"/>
        <end position="1281"/>
    </location>
</feature>
<feature type="compositionally biased region" description="Polar residues" evidence="1">
    <location>
        <begin position="234"/>
        <end position="252"/>
    </location>
</feature>
<feature type="compositionally biased region" description="Basic and acidic residues" evidence="1">
    <location>
        <begin position="147"/>
        <end position="158"/>
    </location>
</feature>
<evidence type="ECO:0000256" key="1">
    <source>
        <dbReference type="SAM" id="MobiDB-lite"/>
    </source>
</evidence>
<feature type="compositionally biased region" description="Basic and acidic residues" evidence="1">
    <location>
        <begin position="942"/>
        <end position="955"/>
    </location>
</feature>
<feature type="compositionally biased region" description="Basic and acidic residues" evidence="1">
    <location>
        <begin position="534"/>
        <end position="547"/>
    </location>
</feature>
<gene>
    <name evidence="2" type="ORF">TGRUB_279320A</name>
</gene>
<feature type="compositionally biased region" description="Low complexity" evidence="1">
    <location>
        <begin position="63"/>
        <end position="73"/>
    </location>
</feature>
<reference evidence="2 3" key="1">
    <citation type="submission" date="2014-05" db="EMBL/GenBank/DDBJ databases">
        <authorList>
            <person name="Sibley D."/>
            <person name="Venepally P."/>
            <person name="Karamycheva S."/>
            <person name="Hadjithomas M."/>
            <person name="Khan A."/>
            <person name="Brunk B."/>
            <person name="Roos D."/>
            <person name="Caler E."/>
            <person name="Lorenzi H."/>
        </authorList>
    </citation>
    <scope>NUCLEOTIDE SEQUENCE [LARGE SCALE GENOMIC DNA]</scope>
    <source>
        <strain evidence="2 3">RUB</strain>
    </source>
</reference>
<feature type="compositionally biased region" description="Basic and acidic residues" evidence="1">
    <location>
        <begin position="1020"/>
        <end position="1043"/>
    </location>
</feature>
<feature type="region of interest" description="Disordered" evidence="1">
    <location>
        <begin position="1"/>
        <end position="322"/>
    </location>
</feature>
<feature type="region of interest" description="Disordered" evidence="1">
    <location>
        <begin position="336"/>
        <end position="738"/>
    </location>
</feature>
<feature type="compositionally biased region" description="Basic and acidic residues" evidence="1">
    <location>
        <begin position="48"/>
        <end position="60"/>
    </location>
</feature>
<feature type="compositionally biased region" description="Polar residues" evidence="1">
    <location>
        <begin position="857"/>
        <end position="873"/>
    </location>
</feature>
<protein>
    <submittedName>
        <fullName evidence="2">Uncharacterized protein</fullName>
    </submittedName>
</protein>
<feature type="compositionally biased region" description="Pro residues" evidence="1">
    <location>
        <begin position="1388"/>
        <end position="1398"/>
    </location>
</feature>
<feature type="compositionally biased region" description="Low complexity" evidence="1">
    <location>
        <begin position="1"/>
        <end position="29"/>
    </location>
</feature>
<feature type="compositionally biased region" description="Low complexity" evidence="1">
    <location>
        <begin position="438"/>
        <end position="453"/>
    </location>
</feature>
<feature type="compositionally biased region" description="Polar residues" evidence="1">
    <location>
        <begin position="115"/>
        <end position="142"/>
    </location>
</feature>
<feature type="compositionally biased region" description="Low complexity" evidence="1">
    <location>
        <begin position="1132"/>
        <end position="1150"/>
    </location>
</feature>
<accession>A0A086LQR3</accession>
<sequence>MFEGSSSGAADAASCASPHSASPALSTSSDPVRLCFSPSSLSHGTEPSARRGADAEKAEDPESAPSSSPAVSPGRLSRGSEAGDVCGDTGDRRASGAEQWGEPDAGALQRLWPSGTPSAASVTEGVSLTPSLQTKDASSSVASPHGTVEKRRSPREESPAGSQASASCSRRSSDLSSLSPSSLSPSSLSPSLWPSSFAPSSASSSRLSVVCPAERQWPATRGTMEASPAEQDVRSSSPFSSLTPVAVSSLSERSPRGSRELSPTKDQHASPGRRAQQEKQSFPVGSSSLSSSRQVRGDSNLLSTLSVSPGLEHTSPSSTCPASICSASLPAALFPSSSAVSGSSFSSSPQAPSDPLSPLPPLLSSSSLSSFSAPASPPRSTLAEPSASGGRPRRGDDASTSELGDELQATRAGEDSFPREQRRDRREGANRQSGESLPSVSPAASPANVDASPRLSRPPEDRGEKGSEETTSSLPSGTDRERDGVASWTQSLGRKFGTENEELRGMGTRTPVLSHVSSPQCRPDLGVASVHTHHVAEEGGDGRHRGGDAAQSHAVSARISTPSGSSPGSPGSVKRVSRETGRASGDSEVTCARPVACDSPVDNREGEQREQAPFELPFAVSFPCARLRQQPGRGRGSEEERGDITEAEAEPHGDAASSHESAHSVSQGSWEGDTGTEAEPKRACGDACEKSEHASRRRSGEKRLLESSPTSSESKKEEEPASLVPSLGGERASEESRFSFAVQEENLKQEGRFLSAENCPVSFSSPRAASQWASGGGDEPATSFSCSWTPVEARDSFADSGGPSESRASPQAPPLGRGVPAPASRREPGEFATAGGRGGAQDSFYSPEASQVLLASASQCDGQLASAPTSSFHTPREALTVDGGEPAGAGAEASSCLREGEPGAGGDDLAEFHSARGSRLLEPDLRPFAEAVLRASEGVVRGGEREEADGERGLSRDFALATDAVESGPSSHASREDLSEAGRGEEDSDAVRGEVDDDREGWGREEEAGTRGKASGAIRESAERPAREQVGREGEWRTLESDRSAGTSCASRGFEQAEADLVTGSPQDAGSPLGAQTESELSGVTCTREEKRQVQLESNDPDMPHSECRSPVMRATANDSCPGAAPESLRLPVSEARAPRPSRARAQVPAGALSPEGSGLEPNLGSRRLSLASIVSEPHRRSFCPGARTSDDGRLEVSPSPQTKRCSFQATSGDESVSSPSQFSGDESGGRRRMGSTRERERRRRCQEGQRHSLGECRSPLHPTVFPAYPIPGSSSPGTSPACDPALPPRLGGSSSPPGKAQSPLRTARGPREPKAISETPGRAAVAGLSPSPTGASPRTAPVYPPPVGDAGARIGPSEVAAQAPTPPVHGVSPQQFPFPQKLSPERGPSPRPPPFVGLPPQILLQQQQLFLQATAPHLRPGVASPPQTVPVAPQQLLVPVEPSLHQATLAASRPPRASLSPVEMNPVVPFLPFFPVDQSPPAVPAAFSGGGPGPAAPLVPVAPFAGCAPIQPQPSPTPAPFVVSPAPPVSVPPAPDAEAAAAGPQVSRGTSPGTGRRASNASLQREPIPAVHKSLQELSYQLRHQHQLQQLQRQLLTSQGTALSDAGRNLPAFPPGRATRLAAEAGATSAPSASSGPPVPSGLGPGRSGDGWPSRVEIGVDRGDEDTGEEEGASRKPAGERDASLAQSDTEPQPSGAVAPGQTKGSLAAGVGAE</sequence>
<feature type="compositionally biased region" description="Basic and acidic residues" evidence="1">
    <location>
        <begin position="457"/>
        <end position="468"/>
    </location>
</feature>
<name>A0A086LQR3_TOXGO</name>
<feature type="compositionally biased region" description="Polar residues" evidence="1">
    <location>
        <begin position="763"/>
        <end position="773"/>
    </location>
</feature>
<feature type="compositionally biased region" description="Low complexity" evidence="1">
    <location>
        <begin position="562"/>
        <end position="572"/>
    </location>
</feature>
<feature type="compositionally biased region" description="Basic and acidic residues" evidence="1">
    <location>
        <begin position="601"/>
        <end position="612"/>
    </location>
</feature>
<feature type="compositionally biased region" description="Basic and acidic residues" evidence="1">
    <location>
        <begin position="678"/>
        <end position="694"/>
    </location>
</feature>
<dbReference type="Proteomes" id="UP000028834">
    <property type="component" value="Unassembled WGS sequence"/>
</dbReference>
<feature type="region of interest" description="Disordered" evidence="1">
    <location>
        <begin position="934"/>
        <end position="1400"/>
    </location>
</feature>
<dbReference type="EMBL" id="AFYV02002338">
    <property type="protein sequence ID" value="KFG58981.1"/>
    <property type="molecule type" value="Genomic_DNA"/>
</dbReference>
<evidence type="ECO:0000313" key="2">
    <source>
        <dbReference type="EMBL" id="KFG58981.1"/>
    </source>
</evidence>
<organism evidence="2 3">
    <name type="scientific">Toxoplasma gondii RUB</name>
    <dbReference type="NCBI Taxonomy" id="935652"/>
    <lineage>
        <taxon>Eukaryota</taxon>
        <taxon>Sar</taxon>
        <taxon>Alveolata</taxon>
        <taxon>Apicomplexa</taxon>
        <taxon>Conoidasida</taxon>
        <taxon>Coccidia</taxon>
        <taxon>Eucoccidiorida</taxon>
        <taxon>Eimeriorina</taxon>
        <taxon>Sarcocystidae</taxon>
        <taxon>Toxoplasma</taxon>
    </lineage>
</organism>
<feature type="region of interest" description="Disordered" evidence="1">
    <location>
        <begin position="763"/>
        <end position="845"/>
    </location>
</feature>
<feature type="compositionally biased region" description="Low complexity" evidence="1">
    <location>
        <begin position="160"/>
        <end position="208"/>
    </location>
</feature>
<feature type="compositionally biased region" description="Low complexity" evidence="1">
    <location>
        <begin position="1289"/>
        <end position="1299"/>
    </location>
</feature>
<feature type="compositionally biased region" description="Polar residues" evidence="1">
    <location>
        <begin position="1548"/>
        <end position="1564"/>
    </location>
</feature>
<feature type="compositionally biased region" description="Low complexity" evidence="1">
    <location>
        <begin position="362"/>
        <end position="380"/>
    </location>
</feature>
<feature type="region of interest" description="Disordered" evidence="1">
    <location>
        <begin position="857"/>
        <end position="911"/>
    </location>
</feature>
<dbReference type="VEuPathDB" id="ToxoDB:TGRUB_279320A"/>
<feature type="region of interest" description="Disordered" evidence="1">
    <location>
        <begin position="1622"/>
        <end position="1715"/>
    </location>
</feature>
<feature type="non-terminal residue" evidence="2">
    <location>
        <position position="1715"/>
    </location>
</feature>
<feature type="compositionally biased region" description="Low complexity" evidence="1">
    <location>
        <begin position="654"/>
        <end position="669"/>
    </location>
</feature>
<feature type="compositionally biased region" description="Low complexity" evidence="1">
    <location>
        <begin position="1537"/>
        <end position="1547"/>
    </location>
</feature>
<proteinExistence type="predicted"/>
<feature type="compositionally biased region" description="Basic and acidic residues" evidence="1">
    <location>
        <begin position="635"/>
        <end position="653"/>
    </location>
</feature>
<comment type="caution">
    <text evidence="2">The sequence shown here is derived from an EMBL/GenBank/DDBJ whole genome shotgun (WGS) entry which is preliminary data.</text>
</comment>
<feature type="region of interest" description="Disordered" evidence="1">
    <location>
        <begin position="1533"/>
        <end position="1568"/>
    </location>
</feature>
<feature type="compositionally biased region" description="Polar residues" evidence="1">
    <location>
        <begin position="1064"/>
        <end position="1085"/>
    </location>
</feature>
<evidence type="ECO:0000313" key="3">
    <source>
        <dbReference type="Proteomes" id="UP000028834"/>
    </source>
</evidence>
<feature type="compositionally biased region" description="Low complexity" evidence="1">
    <location>
        <begin position="1623"/>
        <end position="1637"/>
    </location>
</feature>